<dbReference type="InterPro" id="IPR000626">
    <property type="entry name" value="Ubiquitin-like_dom"/>
</dbReference>
<dbReference type="GO" id="GO:0070971">
    <property type="term" value="C:endoplasmic reticulum exit site"/>
    <property type="evidence" value="ECO:0007669"/>
    <property type="project" value="EnsemblPlants"/>
</dbReference>
<dbReference type="Pfam" id="PF00240">
    <property type="entry name" value="ubiquitin"/>
    <property type="match status" value="1"/>
</dbReference>
<dbReference type="EMBL" id="CM001883">
    <property type="protein sequence ID" value="EOY07123.1"/>
    <property type="molecule type" value="Genomic_DNA"/>
</dbReference>
<dbReference type="InterPro" id="IPR003103">
    <property type="entry name" value="BAG_domain"/>
</dbReference>
<feature type="compositionally biased region" description="Polar residues" evidence="2">
    <location>
        <begin position="279"/>
        <end position="292"/>
    </location>
</feature>
<dbReference type="SUPFAM" id="SSF54236">
    <property type="entry name" value="Ubiquitin-like"/>
    <property type="match status" value="1"/>
</dbReference>
<gene>
    <name evidence="5" type="ORF">TCM_021637</name>
</gene>
<evidence type="ECO:0000313" key="6">
    <source>
        <dbReference type="Proteomes" id="UP000026915"/>
    </source>
</evidence>
<keyword evidence="6" id="KW-1185">Reference proteome</keyword>
<evidence type="ECO:0000256" key="2">
    <source>
        <dbReference type="SAM" id="MobiDB-lite"/>
    </source>
</evidence>
<dbReference type="OMA" id="RGPMIKI"/>
<dbReference type="PROSITE" id="PS51035">
    <property type="entry name" value="BAG"/>
    <property type="match status" value="1"/>
</dbReference>
<dbReference type="Gene3D" id="3.10.20.90">
    <property type="entry name" value="Phosphatidylinositol 3-kinase Catalytic Subunit, Chain A, domain 1"/>
    <property type="match status" value="1"/>
</dbReference>
<dbReference type="PROSITE" id="PS50053">
    <property type="entry name" value="UBIQUITIN_2"/>
    <property type="match status" value="1"/>
</dbReference>
<dbReference type="InterPro" id="IPR036533">
    <property type="entry name" value="BAG_dom_sf"/>
</dbReference>
<dbReference type="FunCoup" id="A0A061ER44">
    <property type="interactions" value="461"/>
</dbReference>
<evidence type="ECO:0000313" key="5">
    <source>
        <dbReference type="EMBL" id="EOY07123.1"/>
    </source>
</evidence>
<dbReference type="Proteomes" id="UP000026915">
    <property type="component" value="Chromosome 5"/>
</dbReference>
<dbReference type="Gramene" id="EOY07123">
    <property type="protein sequence ID" value="EOY07123"/>
    <property type="gene ID" value="TCM_021637"/>
</dbReference>
<feature type="domain" description="Ubiquitin-like" evidence="3">
    <location>
        <begin position="50"/>
        <end position="118"/>
    </location>
</feature>
<reference evidence="5 6" key="1">
    <citation type="journal article" date="2013" name="Genome Biol.">
        <title>The genome sequence of the most widely cultivated cacao type and its use to identify candidate genes regulating pod color.</title>
        <authorList>
            <person name="Motamayor J.C."/>
            <person name="Mockaitis K."/>
            <person name="Schmutz J."/>
            <person name="Haiminen N."/>
            <person name="Iii D.L."/>
            <person name="Cornejo O."/>
            <person name="Findley S.D."/>
            <person name="Zheng P."/>
            <person name="Utro F."/>
            <person name="Royaert S."/>
            <person name="Saski C."/>
            <person name="Jenkins J."/>
            <person name="Podicheti R."/>
            <person name="Zhao M."/>
            <person name="Scheffler B.E."/>
            <person name="Stack J.C."/>
            <person name="Feltus F.A."/>
            <person name="Mustiga G.M."/>
            <person name="Amores F."/>
            <person name="Phillips W."/>
            <person name="Marelli J.P."/>
            <person name="May G.D."/>
            <person name="Shapiro H."/>
            <person name="Ma J."/>
            <person name="Bustamante C.D."/>
            <person name="Schnell R.J."/>
            <person name="Main D."/>
            <person name="Gilbert D."/>
            <person name="Parida L."/>
            <person name="Kuhn D.N."/>
        </authorList>
    </citation>
    <scope>NUCLEOTIDE SEQUENCE [LARGE SCALE GENOMIC DNA]</scope>
    <source>
        <strain evidence="6">cv. Matina 1-6</strain>
    </source>
</reference>
<dbReference type="GO" id="GO:0005737">
    <property type="term" value="C:cytoplasm"/>
    <property type="evidence" value="ECO:0000318"/>
    <property type="project" value="GO_Central"/>
</dbReference>
<feature type="region of interest" description="Disordered" evidence="2">
    <location>
        <begin position="1"/>
        <end position="44"/>
    </location>
</feature>
<dbReference type="SMART" id="SM00264">
    <property type="entry name" value="BAG"/>
    <property type="match status" value="1"/>
</dbReference>
<dbReference type="PANTHER" id="PTHR12329">
    <property type="entry name" value="BCL2-ASSOCIATED ATHANOGENE"/>
    <property type="match status" value="1"/>
</dbReference>
<dbReference type="InterPro" id="IPR039773">
    <property type="entry name" value="BAG_chaperone_regulator"/>
</dbReference>
<dbReference type="InParanoid" id="A0A061ER44"/>
<dbReference type="GO" id="GO:0010119">
    <property type="term" value="P:regulation of stomatal movement"/>
    <property type="evidence" value="ECO:0007669"/>
    <property type="project" value="EnsemblPlants"/>
</dbReference>
<dbReference type="GO" id="GO:0000774">
    <property type="term" value="F:adenyl-nucleotide exchange factor activity"/>
    <property type="evidence" value="ECO:0000318"/>
    <property type="project" value="GO_Central"/>
</dbReference>
<dbReference type="PANTHER" id="PTHR12329:SF40">
    <property type="entry name" value="BAG FAMILY MOLECULAR CHAPERONE REGULATOR 4"/>
    <property type="match status" value="1"/>
</dbReference>
<accession>A0A061ER44</accession>
<feature type="compositionally biased region" description="Basic and acidic residues" evidence="2">
    <location>
        <begin position="121"/>
        <end position="140"/>
    </location>
</feature>
<keyword evidence="1" id="KW-0143">Chaperone</keyword>
<feature type="domain" description="BAG" evidence="4">
    <location>
        <begin position="161"/>
        <end position="242"/>
    </location>
</feature>
<dbReference type="GO" id="GO:0006612">
    <property type="term" value="P:protein targeting to membrane"/>
    <property type="evidence" value="ECO:0007669"/>
    <property type="project" value="EnsemblPlants"/>
</dbReference>
<dbReference type="SUPFAM" id="SSF63491">
    <property type="entry name" value="BAG domain"/>
    <property type="match status" value="1"/>
</dbReference>
<dbReference type="Pfam" id="PF02179">
    <property type="entry name" value="BAG"/>
    <property type="match status" value="1"/>
</dbReference>
<protein>
    <submittedName>
        <fullName evidence="5">BCL-2-associated athanogene 4, putative isoform 1</fullName>
    </submittedName>
</protein>
<feature type="compositionally biased region" description="Basic and acidic residues" evidence="2">
    <location>
        <begin position="23"/>
        <end position="40"/>
    </location>
</feature>
<dbReference type="GO" id="GO:0043268">
    <property type="term" value="P:positive regulation of potassium ion transport"/>
    <property type="evidence" value="ECO:0007669"/>
    <property type="project" value="EnsemblPlants"/>
</dbReference>
<dbReference type="Gene3D" id="1.20.58.120">
    <property type="entry name" value="BAG domain"/>
    <property type="match status" value="1"/>
</dbReference>
<sequence>MKSPNAQSEETDWELRPGGMLVQRRDGQEDHHHKHDHETAAADSSFGPMIKINVSYGPAQHELYVPAHSTFGELKKEIAQKTGLEPDRQKVLFRGKEKEDKEHLNVAGVKDKSKVLLLENPARKEKKVEEMSSSKEKAEESTSSEENEVEEMRESEEMSKAFAAVAGVRKEVDKLSERVAALEVAVNSGTKVANEEFDVSAELLMRELLKLDGIEAEGEAKLQRKAEVRRVQNFHETLDNLKARNSNPFSNSSNAVSVTTNWETFDSGMGSLTAPPPMSSSTKMTQDWEQFE</sequence>
<dbReference type="GO" id="GO:0010228">
    <property type="term" value="P:vegetative to reproductive phase transition of meristem"/>
    <property type="evidence" value="ECO:0007669"/>
    <property type="project" value="EnsemblPlants"/>
</dbReference>
<name>A0A061ER44_THECC</name>
<proteinExistence type="predicted"/>
<organism evidence="5 6">
    <name type="scientific">Theobroma cacao</name>
    <name type="common">Cacao</name>
    <name type="synonym">Cocoa</name>
    <dbReference type="NCBI Taxonomy" id="3641"/>
    <lineage>
        <taxon>Eukaryota</taxon>
        <taxon>Viridiplantae</taxon>
        <taxon>Streptophyta</taxon>
        <taxon>Embryophyta</taxon>
        <taxon>Tracheophyta</taxon>
        <taxon>Spermatophyta</taxon>
        <taxon>Magnoliopsida</taxon>
        <taxon>eudicotyledons</taxon>
        <taxon>Gunneridae</taxon>
        <taxon>Pentapetalae</taxon>
        <taxon>rosids</taxon>
        <taxon>malvids</taxon>
        <taxon>Malvales</taxon>
        <taxon>Malvaceae</taxon>
        <taxon>Byttnerioideae</taxon>
        <taxon>Theobroma</taxon>
    </lineage>
</organism>
<evidence type="ECO:0000259" key="4">
    <source>
        <dbReference type="PROSITE" id="PS51035"/>
    </source>
</evidence>
<dbReference type="InterPro" id="IPR029071">
    <property type="entry name" value="Ubiquitin-like_domsf"/>
</dbReference>
<dbReference type="eggNOG" id="KOG4361">
    <property type="taxonomic scope" value="Eukaryota"/>
</dbReference>
<feature type="region of interest" description="Disordered" evidence="2">
    <location>
        <begin position="270"/>
        <end position="292"/>
    </location>
</feature>
<dbReference type="GO" id="GO:0051087">
    <property type="term" value="F:protein-folding chaperone binding"/>
    <property type="evidence" value="ECO:0000318"/>
    <property type="project" value="GO_Central"/>
</dbReference>
<dbReference type="GO" id="GO:0050821">
    <property type="term" value="P:protein stabilization"/>
    <property type="evidence" value="ECO:0000318"/>
    <property type="project" value="GO_Central"/>
</dbReference>
<dbReference type="GO" id="GO:0009651">
    <property type="term" value="P:response to salt stress"/>
    <property type="evidence" value="ECO:0007669"/>
    <property type="project" value="EnsemblPlants"/>
</dbReference>
<dbReference type="STRING" id="3641.A0A061ER44"/>
<evidence type="ECO:0000259" key="3">
    <source>
        <dbReference type="PROSITE" id="PS50053"/>
    </source>
</evidence>
<feature type="region of interest" description="Disordered" evidence="2">
    <location>
        <begin position="118"/>
        <end position="155"/>
    </location>
</feature>
<evidence type="ECO:0000256" key="1">
    <source>
        <dbReference type="ARBA" id="ARBA00023186"/>
    </source>
</evidence>
<dbReference type="GO" id="GO:0009409">
    <property type="term" value="P:response to cold"/>
    <property type="evidence" value="ECO:0007669"/>
    <property type="project" value="EnsemblPlants"/>
</dbReference>
<dbReference type="AlphaFoldDB" id="A0A061ER44"/>